<dbReference type="Gene3D" id="3.40.50.720">
    <property type="entry name" value="NAD(P)-binding Rossmann-like Domain"/>
    <property type="match status" value="2"/>
</dbReference>
<proteinExistence type="predicted"/>
<gene>
    <name evidence="3" type="ORF">L3556_09170</name>
</gene>
<feature type="transmembrane region" description="Helical" evidence="1">
    <location>
        <begin position="419"/>
        <end position="438"/>
    </location>
</feature>
<dbReference type="PROSITE" id="PS51202">
    <property type="entry name" value="RCK_C"/>
    <property type="match status" value="1"/>
</dbReference>
<keyword evidence="1" id="KW-1133">Transmembrane helix</keyword>
<feature type="transmembrane region" description="Helical" evidence="1">
    <location>
        <begin position="450"/>
        <end position="469"/>
    </location>
</feature>
<dbReference type="InterPro" id="IPR006037">
    <property type="entry name" value="RCK_C"/>
</dbReference>
<feature type="domain" description="RCK C-terminal" evidence="2">
    <location>
        <begin position="658"/>
        <end position="747"/>
    </location>
</feature>
<evidence type="ECO:0000259" key="2">
    <source>
        <dbReference type="PROSITE" id="PS51202"/>
    </source>
</evidence>
<keyword evidence="4" id="KW-1185">Reference proteome</keyword>
<evidence type="ECO:0000256" key="1">
    <source>
        <dbReference type="SAM" id="Phobius"/>
    </source>
</evidence>
<comment type="caution">
    <text evidence="3">The sequence shown here is derived from an EMBL/GenBank/DDBJ whole genome shotgun (WGS) entry which is preliminary data.</text>
</comment>
<reference evidence="3" key="2">
    <citation type="submission" date="2022-01" db="EMBL/GenBank/DDBJ databases">
        <authorList>
            <person name="Zivanovic Y."/>
            <person name="Moreira D."/>
            <person name="Lopez-Garcia P."/>
        </authorList>
    </citation>
    <scope>NUCLEOTIDE SEQUENCE</scope>
    <source>
        <strain evidence="3">G9</strain>
    </source>
</reference>
<reference evidence="3" key="1">
    <citation type="journal article" date="2022" name="Genome Biol. Evol.">
        <title>A New Gene Family Diagnostic for Intracellular Biomineralization of Amorphous Ca Carbonates by Cyanobacteria.</title>
        <authorList>
            <person name="Benzerara K."/>
            <person name="Duprat E."/>
            <person name="Bitard-Feildel T."/>
            <person name="Caumes G."/>
            <person name="Cassier-Chauvat C."/>
            <person name="Chauvat F."/>
            <person name="Dezi M."/>
            <person name="Diop S.I."/>
            <person name="Gaschignard G."/>
            <person name="Gorgen S."/>
            <person name="Gugger M."/>
            <person name="Lopez-Garcia P."/>
            <person name="Millet M."/>
            <person name="Skouri-Panet F."/>
            <person name="Moreira D."/>
            <person name="Callebaut I."/>
        </authorList>
    </citation>
    <scope>NUCLEOTIDE SEQUENCE</scope>
    <source>
        <strain evidence="3">G9</strain>
    </source>
</reference>
<dbReference type="Pfam" id="PF02254">
    <property type="entry name" value="TrkA_N"/>
    <property type="match status" value="2"/>
</dbReference>
<dbReference type="PANTHER" id="PTHR43833:SF11">
    <property type="entry name" value="VOLTAGE-GATED POTASSIUM CHANNEL KCH"/>
    <property type="match status" value="1"/>
</dbReference>
<dbReference type="InterPro" id="IPR003148">
    <property type="entry name" value="RCK_N"/>
</dbReference>
<dbReference type="EMBL" id="JAKKUT010000002">
    <property type="protein sequence ID" value="MDG2991094.1"/>
    <property type="molecule type" value="Genomic_DNA"/>
</dbReference>
<dbReference type="InterPro" id="IPR036291">
    <property type="entry name" value="NAD(P)-bd_dom_sf"/>
</dbReference>
<dbReference type="PANTHER" id="PTHR43833">
    <property type="entry name" value="POTASSIUM CHANNEL PROTEIN 2-RELATED-RELATED"/>
    <property type="match status" value="1"/>
</dbReference>
<feature type="transmembrane region" description="Helical" evidence="1">
    <location>
        <begin position="481"/>
        <end position="501"/>
    </location>
</feature>
<evidence type="ECO:0000313" key="3">
    <source>
        <dbReference type="EMBL" id="MDG2991094.1"/>
    </source>
</evidence>
<evidence type="ECO:0000313" key="4">
    <source>
        <dbReference type="Proteomes" id="UP001154265"/>
    </source>
</evidence>
<dbReference type="SUPFAM" id="SSF51735">
    <property type="entry name" value="NAD(P)-binding Rossmann-fold domains"/>
    <property type="match status" value="2"/>
</dbReference>
<keyword evidence="1" id="KW-0812">Transmembrane</keyword>
<dbReference type="RefSeq" id="WP_277866973.1">
    <property type="nucleotide sequence ID" value="NZ_JAKKUT010000002.1"/>
</dbReference>
<keyword evidence="1" id="KW-0472">Membrane</keyword>
<organism evidence="3 4">
    <name type="scientific">Candidatus Synechococcus calcipolaris G9</name>
    <dbReference type="NCBI Taxonomy" id="1497997"/>
    <lineage>
        <taxon>Bacteria</taxon>
        <taxon>Bacillati</taxon>
        <taxon>Cyanobacteriota</taxon>
        <taxon>Cyanophyceae</taxon>
        <taxon>Synechococcales</taxon>
        <taxon>Synechococcaceae</taxon>
        <taxon>Synechococcus</taxon>
    </lineage>
</organism>
<accession>A0ABT6EZU3</accession>
<name>A0ABT6EZU3_9SYNE</name>
<dbReference type="InterPro" id="IPR050721">
    <property type="entry name" value="Trk_Ktr_HKT_K-transport"/>
</dbReference>
<sequence length="821" mass="91001">MSQVHRELLAIIDRWLRVNIGDRGIEWSLEYLDHRLYIWLDGASVEQCQAWSDRWTKQWNQLFRQLPHALRTIKVLAGQKGHPFPLWQQTWEQPQPVSPASSLGSLETLDFAAVTPGHDPTVVDGSETGERFIICGLGSLGQYCIDSLRKFAGKSLNIHLCAIERQRDPGWEVQGMTDILSEPVLIGDCRQPDCLEQAGIHSCRTILFVTSDEATNIAGAIAARRLNPQVHLVVRSGRKNLNALLQEKLGSCVALDPMELPAPAFALAGLGDEILAALTVEGQQLRIVQHGITADEHRYINYPAQQLQRRHKRLLTVLKTDLTTGSPSSQSIPQTQPTTSCFATSGSSSRLFHQWSPDLILQVGDRPISIELIEPVSSPNYGQDFNLIQSLHQWLRHVHPRQLWQKFWQWVNGDRSRRIIFNGLEVGVLLWLLAAILLRLNVAEITWQKSFIASFILLTGGFSDVFGGLEPDPVPAWVQGILVIIALISLLFILGVFGLLAEKLLQSRFEFFQKRPPIPDAGHVILVGLGQVGQQVAQLLREFQQPFVVIVEDLDPPNLLPDVPILEGNIIQQLPQANLATAKSIILTSDDEMLNLEAALIARGTAQGHNNSIGLVVRTYDQLLSQNLAELLPNAQGLCVYELAAEAFAGAAFGENILGLFQIANRTVLVADYALTPGDTLVGKLMAEIAYGYGVVPVFYQKESAAIAGERTHQILPGDDVHVGAGDRLVILATIQGLRRIERGELAPRRTWRLWAGKPLYPEAGLEAGNIITNISGCPLSESRKFIAALPTTLELALYDHQVYRLGQQLRNLLPLRFYPV</sequence>
<dbReference type="Proteomes" id="UP001154265">
    <property type="component" value="Unassembled WGS sequence"/>
</dbReference>
<protein>
    <submittedName>
        <fullName evidence="3">NAD-binding protein</fullName>
    </submittedName>
</protein>